<name>U1PLK0_9EURY</name>
<evidence type="ECO:0000313" key="2">
    <source>
        <dbReference type="Proteomes" id="UP000030710"/>
    </source>
</evidence>
<reference evidence="1 2" key="1">
    <citation type="journal article" date="2013" name="PLoS ONE">
        <title>Assembly-driven community genomics of a hypersaline microbial ecosystem.</title>
        <authorList>
            <person name="Podell S."/>
            <person name="Ugalde J.A."/>
            <person name="Narasingarao P."/>
            <person name="Banfield J.F."/>
            <person name="Heidelberg K.B."/>
            <person name="Allen E.E."/>
        </authorList>
    </citation>
    <scope>NUCLEOTIDE SEQUENCE [LARGE SCALE GENOMIC DNA]</scope>
    <source>
        <strain evidence="2">J07HQW2</strain>
    </source>
</reference>
<dbReference type="Proteomes" id="UP000030710">
    <property type="component" value="Unassembled WGS sequence"/>
</dbReference>
<evidence type="ECO:0008006" key="3">
    <source>
        <dbReference type="Google" id="ProtNLM"/>
    </source>
</evidence>
<organism evidence="1 2">
    <name type="scientific">Haloquadratum walsbyi J07HQW2</name>
    <dbReference type="NCBI Taxonomy" id="1238425"/>
    <lineage>
        <taxon>Archaea</taxon>
        <taxon>Methanobacteriati</taxon>
        <taxon>Methanobacteriota</taxon>
        <taxon>Stenosarchaea group</taxon>
        <taxon>Halobacteria</taxon>
        <taxon>Halobacteriales</taxon>
        <taxon>Haloferacaceae</taxon>
        <taxon>Haloquadratum</taxon>
    </lineage>
</organism>
<protein>
    <recommendedName>
        <fullName evidence="3">Rubrerythrin</fullName>
    </recommendedName>
</protein>
<proteinExistence type="predicted"/>
<evidence type="ECO:0000313" key="1">
    <source>
        <dbReference type="EMBL" id="ERG94577.1"/>
    </source>
</evidence>
<dbReference type="EMBL" id="KE356561">
    <property type="protein sequence ID" value="ERG94577.1"/>
    <property type="molecule type" value="Genomic_DNA"/>
</dbReference>
<dbReference type="SUPFAM" id="SSF47240">
    <property type="entry name" value="Ferritin-like"/>
    <property type="match status" value="1"/>
</dbReference>
<dbReference type="HOGENOM" id="CLU_1136039_0_0_2"/>
<sequence length="259" mass="28369">MHHQSLLDSNYQVTLCACFNMNAQTFKRKIETEAERALEQLDSDEFLRAAAGGEPTTQTLLETAAASEHAAAITFETWISDESDTDVKIAFESVVEQERTHYDRVTAAMDAIIKSDGDSSNSSGGYDIDQKVHTQEPPGPMHAYLRERETTIQRIASGMVGRPLASLRTHAQLISFFESHSGTSVDNSGGDIVPEAQENPAAALFTDLFEETEKVLDDGLELLTTRCTTEVDRNAAIAVATYTIRLAADDTRDMLASMS</sequence>
<dbReference type="InterPro" id="IPR009078">
    <property type="entry name" value="Ferritin-like_SF"/>
</dbReference>
<accession>U1PLK0</accession>
<dbReference type="eggNOG" id="arCOG04687">
    <property type="taxonomic scope" value="Archaea"/>
</dbReference>
<dbReference type="AlphaFoldDB" id="U1PLK0"/>
<gene>
    <name evidence="1" type="ORF">J07HQW2_01013</name>
</gene>